<dbReference type="RefSeq" id="WP_058265239.1">
    <property type="nucleotide sequence ID" value="NZ_FMYN01000002.1"/>
</dbReference>
<evidence type="ECO:0000259" key="4">
    <source>
        <dbReference type="Pfam" id="PF06276"/>
    </source>
</evidence>
<dbReference type="InterPro" id="IPR037455">
    <property type="entry name" value="LucA/IucC-like"/>
</dbReference>
<accession>A0A0V8GH44</accession>
<sequence length="541" mass="62277">MLYDSKTRICKQLLESLLFERILPFTEMIVGMKNRFTFHIKDSEVIVEGKRGPFDRIRLDITTLRSSKSSGVNDSFEHLLTQLPIPDDFQEELRRTHDFDDLSQRHRLRIHRAGLDYEELEQTIIEGHPYHPCYKSRIGFSRADHEAYGPEAGNRFQLHWIALPSTLVQGNGILPIPLILGEPLLHMFLVKLEELKQTDYQILPVHPWQWLRIKQEVAQVGGVDLGEGGVFVQATQSIRTVFCPGQPELPHIKLPLDLKQTSAVRTFSVPNVVAAPAVSDWLKKQASELPMTLLSEFASCVGSNGPLAGRVGCVFRENVLTYVHNGEQVIPLTALAQIEVDGRHFLGPWLERYGHERWLRRFFVVYLEPVIRLVTEKGIGLEAHAQNTLLVLRDGWPERIILRDFHDSVEFVTELLDDPSDVPDFKRLHPDFDAPLNTYYEMSHPLALRELLYDTLFVYHLTELAYQLELTENLNEATFFDWMHQTIEGLPIDRDRLERIGWYEQRVTAEALLAPRFGLTNQIDVKNSLVQQGEEDDHAMD</sequence>
<evidence type="ECO:0000256" key="2">
    <source>
        <dbReference type="ARBA" id="ARBA00007832"/>
    </source>
</evidence>
<comment type="caution">
    <text evidence="5">The sequence shown here is derived from an EMBL/GenBank/DDBJ whole genome shotgun (WGS) entry which is preliminary data.</text>
</comment>
<feature type="domain" description="Aerobactin siderophore biosynthesis IucA/IucC N-terminal" evidence="3">
    <location>
        <begin position="116"/>
        <end position="337"/>
    </location>
</feature>
<comment type="pathway">
    <text evidence="1">Siderophore biosynthesis.</text>
</comment>
<feature type="domain" description="Aerobactin siderophore biosynthesis IucA/IucC-like C-terminal" evidence="4">
    <location>
        <begin position="356"/>
        <end position="490"/>
    </location>
</feature>
<proteinExistence type="inferred from homology"/>
<dbReference type="Pfam" id="PF06276">
    <property type="entry name" value="FhuF"/>
    <property type="match status" value="1"/>
</dbReference>
<evidence type="ECO:0000313" key="6">
    <source>
        <dbReference type="Proteomes" id="UP000053797"/>
    </source>
</evidence>
<dbReference type="Proteomes" id="UP000053797">
    <property type="component" value="Unassembled WGS sequence"/>
</dbReference>
<comment type="similarity">
    <text evidence="2">Belongs to the IucA/IucC family.</text>
</comment>
<dbReference type="AlphaFoldDB" id="A0A0V8GH44"/>
<dbReference type="InterPro" id="IPR022770">
    <property type="entry name" value="IucA/IucC-like_C"/>
</dbReference>
<dbReference type="InterPro" id="IPR007310">
    <property type="entry name" value="Aerobactin_biosyn_IucA/IucC_N"/>
</dbReference>
<evidence type="ECO:0000313" key="5">
    <source>
        <dbReference type="EMBL" id="KSU49471.1"/>
    </source>
</evidence>
<evidence type="ECO:0000259" key="3">
    <source>
        <dbReference type="Pfam" id="PF04183"/>
    </source>
</evidence>
<name>A0A0V8GH44_9BACL</name>
<protein>
    <recommendedName>
        <fullName evidence="7">IucA/IucC family protein</fullName>
    </recommendedName>
</protein>
<dbReference type="Gene3D" id="6.10.250.3370">
    <property type="match status" value="1"/>
</dbReference>
<dbReference type="PANTHER" id="PTHR34384:SF6">
    <property type="entry name" value="STAPHYLOFERRIN B SYNTHASE"/>
    <property type="match status" value="1"/>
</dbReference>
<dbReference type="PANTHER" id="PTHR34384">
    <property type="entry name" value="L-2,3-DIAMINOPROPANOATE--CITRATE LIGASE"/>
    <property type="match status" value="1"/>
</dbReference>
<dbReference type="GO" id="GO:0019290">
    <property type="term" value="P:siderophore biosynthetic process"/>
    <property type="evidence" value="ECO:0007669"/>
    <property type="project" value="InterPro"/>
</dbReference>
<dbReference type="GO" id="GO:0016881">
    <property type="term" value="F:acid-amino acid ligase activity"/>
    <property type="evidence" value="ECO:0007669"/>
    <property type="project" value="UniProtKB-ARBA"/>
</dbReference>
<evidence type="ECO:0000256" key="1">
    <source>
        <dbReference type="ARBA" id="ARBA00004924"/>
    </source>
</evidence>
<gene>
    <name evidence="5" type="ORF">AS033_08880</name>
</gene>
<reference evidence="5 6" key="1">
    <citation type="journal article" date="2015" name="Int. J. Syst. Evol. Microbiol.">
        <title>Exiguobacterium enclense sp. nov., isolated from sediment.</title>
        <authorList>
            <person name="Dastager S.G."/>
            <person name="Mawlankar R."/>
            <person name="Sonalkar V.V."/>
            <person name="Thorat M.N."/>
            <person name="Mual P."/>
            <person name="Verma A."/>
            <person name="Krishnamurthi S."/>
            <person name="Tang S.K."/>
            <person name="Li W.J."/>
        </authorList>
    </citation>
    <scope>NUCLEOTIDE SEQUENCE [LARGE SCALE GENOMIC DNA]</scope>
    <source>
        <strain evidence="5 6">NIO-1109</strain>
    </source>
</reference>
<dbReference type="Pfam" id="PF04183">
    <property type="entry name" value="IucA_IucC"/>
    <property type="match status" value="1"/>
</dbReference>
<organism evidence="5 6">
    <name type="scientific">Exiguobacterium indicum</name>
    <dbReference type="NCBI Taxonomy" id="296995"/>
    <lineage>
        <taxon>Bacteria</taxon>
        <taxon>Bacillati</taxon>
        <taxon>Bacillota</taxon>
        <taxon>Bacilli</taxon>
        <taxon>Bacillales</taxon>
        <taxon>Bacillales Family XII. Incertae Sedis</taxon>
        <taxon>Exiguobacterium</taxon>
    </lineage>
</organism>
<dbReference type="EMBL" id="LNQL01000002">
    <property type="protein sequence ID" value="KSU49471.1"/>
    <property type="molecule type" value="Genomic_DNA"/>
</dbReference>
<dbReference type="Gene3D" id="1.10.510.40">
    <property type="match status" value="1"/>
</dbReference>
<evidence type="ECO:0008006" key="7">
    <source>
        <dbReference type="Google" id="ProtNLM"/>
    </source>
</evidence>